<reference evidence="2 3" key="1">
    <citation type="submission" date="2018-09" db="EMBL/GenBank/DDBJ databases">
        <title>Metagenome Assembled Genomes from an Advanced Water Purification Facility.</title>
        <authorList>
            <person name="Stamps B.W."/>
            <person name="Spear J.R."/>
        </authorList>
    </citation>
    <scope>NUCLEOTIDE SEQUENCE [LARGE SCALE GENOMIC DNA]</scope>
    <source>
        <strain evidence="2">Bin_29_2</strain>
    </source>
</reference>
<keyword evidence="1" id="KW-0472">Membrane</keyword>
<evidence type="ECO:0000313" key="3">
    <source>
        <dbReference type="Proteomes" id="UP000321797"/>
    </source>
</evidence>
<evidence type="ECO:0008006" key="4">
    <source>
        <dbReference type="Google" id="ProtNLM"/>
    </source>
</evidence>
<dbReference type="RefSeq" id="WP_276759580.1">
    <property type="nucleotide sequence ID" value="NZ_SSGD01000031.1"/>
</dbReference>
<keyword evidence="1" id="KW-1133">Transmembrane helix</keyword>
<dbReference type="EMBL" id="SSGD01000031">
    <property type="protein sequence ID" value="TXI57977.1"/>
    <property type="molecule type" value="Genomic_DNA"/>
</dbReference>
<organism evidence="2 3">
    <name type="scientific">Mycolicibacter arupensis</name>
    <dbReference type="NCBI Taxonomy" id="342002"/>
    <lineage>
        <taxon>Bacteria</taxon>
        <taxon>Bacillati</taxon>
        <taxon>Actinomycetota</taxon>
        <taxon>Actinomycetes</taxon>
        <taxon>Mycobacteriales</taxon>
        <taxon>Mycobacteriaceae</taxon>
        <taxon>Mycolicibacter</taxon>
    </lineage>
</organism>
<accession>A0A5C7Y8R4</accession>
<dbReference type="AlphaFoldDB" id="A0A5C7Y8R4"/>
<gene>
    <name evidence="2" type="ORF">E6Q54_06795</name>
</gene>
<protein>
    <recommendedName>
        <fullName evidence="4">Conjugal transfer protein</fullName>
    </recommendedName>
</protein>
<sequence>MVKLNEVWRKRITAGSHGAGRILLVILVVTSSISGLATVKRWVFPPAPLPVADIARTVVNQTDLVKAFAIDCVSTYLTAATAHGTDLSRCFPNADQLSMPATPALIVSEPVAHAFRVGPTRGDYVTYGVLVGVTEQVYATAVPERNYYQISVGVYGGDAVRAVDNLARIDGPPAGTEVALRYPVTIAENHPIAGMLGGFTSAFLTASPGLDLERFITTDSQLAKVNHPYTVAYVTAVQAIRQPPDNPADNATLSVRVAVSVRSAEYVQYDLSYPLTLRASGGNWFVAGIDAVPALAEAIPEPPENTVAPQ</sequence>
<evidence type="ECO:0000313" key="2">
    <source>
        <dbReference type="EMBL" id="TXI57977.1"/>
    </source>
</evidence>
<dbReference type="Proteomes" id="UP000321797">
    <property type="component" value="Unassembled WGS sequence"/>
</dbReference>
<name>A0A5C7Y8R4_9MYCO</name>
<feature type="transmembrane region" description="Helical" evidence="1">
    <location>
        <begin position="21"/>
        <end position="39"/>
    </location>
</feature>
<evidence type="ECO:0000256" key="1">
    <source>
        <dbReference type="SAM" id="Phobius"/>
    </source>
</evidence>
<proteinExistence type="predicted"/>
<comment type="caution">
    <text evidence="2">The sequence shown here is derived from an EMBL/GenBank/DDBJ whole genome shotgun (WGS) entry which is preliminary data.</text>
</comment>
<keyword evidence="1" id="KW-0812">Transmembrane</keyword>